<name>A0AAX3Y4C7_9CAUD</name>
<evidence type="ECO:0000313" key="2">
    <source>
        <dbReference type="Proteomes" id="UP001431754"/>
    </source>
</evidence>
<dbReference type="Proteomes" id="UP001431754">
    <property type="component" value="Segment"/>
</dbReference>
<gene>
    <name evidence="1" type="ORF">PVP_XSN000004</name>
</gene>
<organism evidence="1 2">
    <name type="scientific">Vibrio phage PVP-XSN</name>
    <dbReference type="NCBI Taxonomy" id="3056214"/>
    <lineage>
        <taxon>Viruses</taxon>
        <taxon>Duplodnaviria</taxon>
        <taxon>Heunggongvirae</taxon>
        <taxon>Uroviricota</taxon>
        <taxon>Caudoviricetes</taxon>
    </lineage>
</organism>
<evidence type="ECO:0000313" key="1">
    <source>
        <dbReference type="EMBL" id="WJZ69983.1"/>
    </source>
</evidence>
<reference evidence="1" key="1">
    <citation type="submission" date="2023-04" db="EMBL/GenBank/DDBJ databases">
        <title>Virulent bacteriophage PVP-XSN from an Vibrio parahaemolyticus isolate: Characterization and complete genome sequence.</title>
        <authorList>
            <person name="Qi T."/>
            <person name="Lyu S."/>
            <person name="Liu L."/>
            <person name="Guo Q."/>
            <person name="Shen W."/>
            <person name="Han M."/>
            <person name="Xiong F."/>
            <person name="Lou B."/>
            <person name="Xu H."/>
        </authorList>
    </citation>
    <scope>NUCLEOTIDE SEQUENCE</scope>
</reference>
<protein>
    <submittedName>
        <fullName evidence="1">Uncharacterized protein</fullName>
    </submittedName>
</protein>
<proteinExistence type="predicted"/>
<accession>A0AAX3Y4C7</accession>
<sequence length="50" mass="5596">MIELLMALIMIVVTGTFSDHDIETQSVTETYATREGLNSAHKESTKLWAL</sequence>
<dbReference type="EMBL" id="OQ851295">
    <property type="protein sequence ID" value="WJZ69983.1"/>
    <property type="molecule type" value="Genomic_DNA"/>
</dbReference>